<keyword evidence="3" id="KW-1185">Reference proteome</keyword>
<evidence type="ECO:0000313" key="3">
    <source>
        <dbReference type="Proteomes" id="UP001229421"/>
    </source>
</evidence>
<gene>
    <name evidence="2" type="ORF">QVD17_16364</name>
</gene>
<accession>A0AAD8KRB9</accession>
<dbReference type="EMBL" id="JAUHHV010000004">
    <property type="protein sequence ID" value="KAK1427672.1"/>
    <property type="molecule type" value="Genomic_DNA"/>
</dbReference>
<proteinExistence type="predicted"/>
<dbReference type="AlphaFoldDB" id="A0AAD8KRB9"/>
<reference evidence="2" key="1">
    <citation type="journal article" date="2023" name="bioRxiv">
        <title>Improved chromosome-level genome assembly for marigold (Tagetes erecta).</title>
        <authorList>
            <person name="Jiang F."/>
            <person name="Yuan L."/>
            <person name="Wang S."/>
            <person name="Wang H."/>
            <person name="Xu D."/>
            <person name="Wang A."/>
            <person name="Fan W."/>
        </authorList>
    </citation>
    <scope>NUCLEOTIDE SEQUENCE</scope>
    <source>
        <strain evidence="2">WSJ</strain>
        <tissue evidence="2">Leaf</tissue>
    </source>
</reference>
<name>A0AAD8KRB9_TARER</name>
<organism evidence="2 3">
    <name type="scientific">Tagetes erecta</name>
    <name type="common">African marigold</name>
    <dbReference type="NCBI Taxonomy" id="13708"/>
    <lineage>
        <taxon>Eukaryota</taxon>
        <taxon>Viridiplantae</taxon>
        <taxon>Streptophyta</taxon>
        <taxon>Embryophyta</taxon>
        <taxon>Tracheophyta</taxon>
        <taxon>Spermatophyta</taxon>
        <taxon>Magnoliopsida</taxon>
        <taxon>eudicotyledons</taxon>
        <taxon>Gunneridae</taxon>
        <taxon>Pentapetalae</taxon>
        <taxon>asterids</taxon>
        <taxon>campanulids</taxon>
        <taxon>Asterales</taxon>
        <taxon>Asteraceae</taxon>
        <taxon>Asteroideae</taxon>
        <taxon>Heliantheae alliance</taxon>
        <taxon>Tageteae</taxon>
        <taxon>Tagetes</taxon>
    </lineage>
</organism>
<sequence>MDDYKVLYVHGEAFETQDVGQCSIPVPSQHASQYIDDDHGEYYRIWGSKKQHKKFVAGKRKRASVDNSGKRSRHTSGSVGFDEHRIRLTHETCSLVYLIRFELWKLKFKSPRHDLKLRKSMHEELARSST</sequence>
<dbReference type="Proteomes" id="UP001229421">
    <property type="component" value="Unassembled WGS sequence"/>
</dbReference>
<evidence type="ECO:0000313" key="2">
    <source>
        <dbReference type="EMBL" id="KAK1427672.1"/>
    </source>
</evidence>
<protein>
    <submittedName>
        <fullName evidence="2">Uncharacterized protein</fullName>
    </submittedName>
</protein>
<comment type="caution">
    <text evidence="2">The sequence shown here is derived from an EMBL/GenBank/DDBJ whole genome shotgun (WGS) entry which is preliminary data.</text>
</comment>
<feature type="region of interest" description="Disordered" evidence="1">
    <location>
        <begin position="56"/>
        <end position="81"/>
    </location>
</feature>
<evidence type="ECO:0000256" key="1">
    <source>
        <dbReference type="SAM" id="MobiDB-lite"/>
    </source>
</evidence>